<dbReference type="RefSeq" id="WP_005606377.1">
    <property type="nucleotide sequence ID" value="NZ_CP102283.1"/>
</dbReference>
<dbReference type="InterPro" id="IPR012338">
    <property type="entry name" value="Beta-lactam/transpept-like"/>
</dbReference>
<dbReference type="GO" id="GO:0009252">
    <property type="term" value="P:peptidoglycan biosynthetic process"/>
    <property type="evidence" value="ECO:0007669"/>
    <property type="project" value="UniProtKB-UniPathway"/>
</dbReference>
<dbReference type="Pfam" id="PF00768">
    <property type="entry name" value="Peptidase_S11"/>
    <property type="match status" value="1"/>
</dbReference>
<dbReference type="AlphaFoldDB" id="C8NIM7"/>
<evidence type="ECO:0000256" key="2">
    <source>
        <dbReference type="ARBA" id="ARBA00004752"/>
    </source>
</evidence>
<evidence type="ECO:0000259" key="17">
    <source>
        <dbReference type="SMART" id="SM00936"/>
    </source>
</evidence>
<keyword evidence="7 16" id="KW-0732">Signal</keyword>
<evidence type="ECO:0000256" key="7">
    <source>
        <dbReference type="ARBA" id="ARBA00022729"/>
    </source>
</evidence>
<dbReference type="GO" id="GO:0008360">
    <property type="term" value="P:regulation of cell shape"/>
    <property type="evidence" value="ECO:0007669"/>
    <property type="project" value="UniProtKB-KW"/>
</dbReference>
<accession>C8NIM7</accession>
<feature type="chain" id="PRO_5038409490" description="serine-type D-Ala-D-Ala carboxypeptidase" evidence="16">
    <location>
        <begin position="22"/>
        <end position="465"/>
    </location>
</feature>
<comment type="caution">
    <text evidence="18">The sequence shown here is derived from an EMBL/GenBank/DDBJ whole genome shotgun (WGS) entry which is preliminary data.</text>
</comment>
<evidence type="ECO:0000313" key="19">
    <source>
        <dbReference type="Proteomes" id="UP000005926"/>
    </source>
</evidence>
<reference evidence="18 19" key="1">
    <citation type="submission" date="2009-08" db="EMBL/GenBank/DDBJ databases">
        <authorList>
            <person name="Muzny D."/>
            <person name="Qin X."/>
            <person name="Deng J."/>
            <person name="Jiang H."/>
            <person name="Liu Y."/>
            <person name="Qu J."/>
            <person name="Song X.-Z."/>
            <person name="Zhang L."/>
            <person name="Thornton R."/>
            <person name="Coyle M."/>
            <person name="Francisco L."/>
            <person name="Jackson L."/>
            <person name="Javaid M."/>
            <person name="Korchina V."/>
            <person name="Kovar C."/>
            <person name="Mata R."/>
            <person name="Mathew T."/>
            <person name="Ngo R."/>
            <person name="Nguyen L."/>
            <person name="Nguyen N."/>
            <person name="Okwuonu G."/>
            <person name="Ongeri F."/>
            <person name="Pham C."/>
            <person name="Simmons D."/>
            <person name="Wilczek-Boney K."/>
            <person name="Hale W."/>
            <person name="Jakkamsetti A."/>
            <person name="Pham P."/>
            <person name="Ruth R."/>
            <person name="San Lucas F."/>
            <person name="Warren J."/>
            <person name="Zhang J."/>
            <person name="Zhao Z."/>
            <person name="Zhou C."/>
            <person name="Zhu D."/>
            <person name="Lee S."/>
            <person name="Bess C."/>
            <person name="Blankenburg K."/>
            <person name="Forbes L."/>
            <person name="Fu Q."/>
            <person name="Gubbala S."/>
            <person name="Hirani K."/>
            <person name="Jayaseelan J.C."/>
            <person name="Lara F."/>
            <person name="Munidasa M."/>
            <person name="Palculict T."/>
            <person name="Patil S."/>
            <person name="Pu L.-L."/>
            <person name="Saada N."/>
            <person name="Tang L."/>
            <person name="Weissenberger G."/>
            <person name="Zhu Y."/>
            <person name="Hemphill L."/>
            <person name="Shang Y."/>
            <person name="Youmans B."/>
            <person name="Ayvaz T."/>
            <person name="Ross M."/>
            <person name="Santibanez J."/>
            <person name="Aqrawi P."/>
            <person name="Gross S."/>
            <person name="Joshi V."/>
            <person name="Fowler G."/>
            <person name="Nazareth L."/>
            <person name="Reid J."/>
            <person name="Worley K."/>
            <person name="Petrosino J."/>
            <person name="Highlander S."/>
            <person name="Gibbs R."/>
        </authorList>
    </citation>
    <scope>NUCLEOTIDE SEQUENCE [LARGE SCALE GENOMIC DNA]</scope>
    <source>
        <strain evidence="18 19">ATCC 49175</strain>
    </source>
</reference>
<proteinExistence type="inferred from homology"/>
<keyword evidence="6" id="KW-0645">Protease</keyword>
<keyword evidence="9" id="KW-0133">Cell shape</keyword>
<comment type="pathway">
    <text evidence="2">Cell wall biogenesis; peptidoglycan biosynthesis.</text>
</comment>
<dbReference type="HOGENOM" id="CLU_027070_8_2_9"/>
<evidence type="ECO:0000313" key="18">
    <source>
        <dbReference type="EMBL" id="EEW36424.1"/>
    </source>
</evidence>
<feature type="domain" description="Peptidase S11 D-Ala-D-Ala carboxypeptidase A C-terminal" evidence="17">
    <location>
        <begin position="313"/>
        <end position="422"/>
    </location>
</feature>
<dbReference type="PANTHER" id="PTHR21581">
    <property type="entry name" value="D-ALANYL-D-ALANINE CARBOXYPEPTIDASE"/>
    <property type="match status" value="1"/>
</dbReference>
<dbReference type="EC" id="3.4.16.4" evidence="4"/>
<evidence type="ECO:0000256" key="9">
    <source>
        <dbReference type="ARBA" id="ARBA00022960"/>
    </source>
</evidence>
<dbReference type="Gene3D" id="3.40.710.10">
    <property type="entry name" value="DD-peptidase/beta-lactamase superfamily"/>
    <property type="match status" value="1"/>
</dbReference>
<keyword evidence="8 18" id="KW-0378">Hydrolase</keyword>
<evidence type="ECO:0000256" key="15">
    <source>
        <dbReference type="RuleBase" id="RU004016"/>
    </source>
</evidence>
<dbReference type="InterPro" id="IPR015956">
    <property type="entry name" value="Peniciliin-bd_prot_C_sf"/>
</dbReference>
<dbReference type="EMBL" id="ACKZ01000029">
    <property type="protein sequence ID" value="EEW36424.1"/>
    <property type="molecule type" value="Genomic_DNA"/>
</dbReference>
<evidence type="ECO:0000256" key="1">
    <source>
        <dbReference type="ARBA" id="ARBA00003217"/>
    </source>
</evidence>
<sequence>MKGPRKWMKKFVCALSIFAMSATSFTPVIYAQDAAKEKEEAAAIQDVQSYIAIEQTSGKILMQNNQDEVRGIASMSKMISQYLILESIKKGEITWETKIPISARANQLSANYNLSNVPLWPNEKYTIKELFDAISIYSANAATLAIAEYIGGSEANWIERMKAKLNEWGIKDATIINVTGLPNKYGGSEKNPAFGDEDENSMSARSVAIIAKNLVNDFPEILKISSIPTQTFRPNGSGTTKMDNFNYLLPGLLFEYEGVTGLKTGTSESGGASITTTATRNGFSVIVVSMGSKEPLNRFKVTRHLLDELFKKYEGLIVGSPGKSVQNLAPIPLEGGTEETLSVDYGKPFVAAVPKGTALSQIKIGFIPLDELKTEDGKVKAPVQAGQTVGTLTFEMPGENLGYVDGKDHGTVEALAAYDVEQSNVVTESVRGAKGFVGQVVQKVQNFFGNVWSEIQNVFTPTASK</sequence>
<feature type="active site" evidence="13">
    <location>
        <position position="138"/>
    </location>
</feature>
<dbReference type="PANTHER" id="PTHR21581:SF11">
    <property type="entry name" value="D-ALANYL-D-ALANINE CARBOXYPEPTIDASE DACA"/>
    <property type="match status" value="1"/>
</dbReference>
<feature type="active site" description="Proton acceptor" evidence="13">
    <location>
        <position position="77"/>
    </location>
</feature>
<keyword evidence="11" id="KW-0961">Cell wall biogenesis/degradation</keyword>
<comment type="function">
    <text evidence="1">Removes C-terminal D-alanyl residues from sugar-peptide cell wall precursors.</text>
</comment>
<dbReference type="InterPro" id="IPR018044">
    <property type="entry name" value="Peptidase_S11"/>
</dbReference>
<evidence type="ECO:0000256" key="11">
    <source>
        <dbReference type="ARBA" id="ARBA00023316"/>
    </source>
</evidence>
<evidence type="ECO:0000256" key="13">
    <source>
        <dbReference type="PIRSR" id="PIRSR618044-1"/>
    </source>
</evidence>
<dbReference type="InterPro" id="IPR037167">
    <property type="entry name" value="Peptidase_S11_C_sf"/>
</dbReference>
<evidence type="ECO:0000256" key="12">
    <source>
        <dbReference type="ARBA" id="ARBA00034000"/>
    </source>
</evidence>
<feature type="binding site" evidence="14">
    <location>
        <position position="263"/>
    </location>
    <ligand>
        <name>substrate</name>
    </ligand>
</feature>
<dbReference type="SUPFAM" id="SSF56601">
    <property type="entry name" value="beta-lactamase/transpeptidase-like"/>
    <property type="match status" value="1"/>
</dbReference>
<evidence type="ECO:0000256" key="14">
    <source>
        <dbReference type="PIRSR" id="PIRSR618044-2"/>
    </source>
</evidence>
<dbReference type="InterPro" id="IPR001967">
    <property type="entry name" value="Peptidase_S11_N"/>
</dbReference>
<dbReference type="Proteomes" id="UP000005926">
    <property type="component" value="Unassembled WGS sequence"/>
</dbReference>
<dbReference type="GO" id="GO:0009002">
    <property type="term" value="F:serine-type D-Ala-D-Ala carboxypeptidase activity"/>
    <property type="evidence" value="ECO:0007669"/>
    <property type="project" value="UniProtKB-EC"/>
</dbReference>
<dbReference type="STRING" id="638301.HMPREF0444_1772"/>
<feature type="signal peptide" evidence="16">
    <location>
        <begin position="1"/>
        <end position="21"/>
    </location>
</feature>
<keyword evidence="5 18" id="KW-0121">Carboxypeptidase</keyword>
<feature type="active site" description="Acyl-ester intermediate" evidence="13">
    <location>
        <position position="74"/>
    </location>
</feature>
<comment type="similarity">
    <text evidence="3 15">Belongs to the peptidase S11 family.</text>
</comment>
<protein>
    <recommendedName>
        <fullName evidence="4">serine-type D-Ala-D-Ala carboxypeptidase</fullName>
        <ecNumber evidence="4">3.4.16.4</ecNumber>
    </recommendedName>
</protein>
<evidence type="ECO:0000256" key="8">
    <source>
        <dbReference type="ARBA" id="ARBA00022801"/>
    </source>
</evidence>
<dbReference type="SUPFAM" id="SSF69189">
    <property type="entry name" value="Penicillin-binding protein associated domain"/>
    <property type="match status" value="1"/>
</dbReference>
<dbReference type="eggNOG" id="COG1686">
    <property type="taxonomic scope" value="Bacteria"/>
</dbReference>
<organism evidence="18 19">
    <name type="scientific">Granulicatella adiacens ATCC 49175</name>
    <dbReference type="NCBI Taxonomy" id="638301"/>
    <lineage>
        <taxon>Bacteria</taxon>
        <taxon>Bacillati</taxon>
        <taxon>Bacillota</taxon>
        <taxon>Bacilli</taxon>
        <taxon>Lactobacillales</taxon>
        <taxon>Carnobacteriaceae</taxon>
        <taxon>Granulicatella</taxon>
    </lineage>
</organism>
<gene>
    <name evidence="18" type="primary">dacA</name>
    <name evidence="18" type="ORF">HMPREF0444_1772</name>
</gene>
<evidence type="ECO:0000256" key="3">
    <source>
        <dbReference type="ARBA" id="ARBA00007164"/>
    </source>
</evidence>
<evidence type="ECO:0000256" key="6">
    <source>
        <dbReference type="ARBA" id="ARBA00022670"/>
    </source>
</evidence>
<dbReference type="UniPathway" id="UPA00219"/>
<evidence type="ECO:0000256" key="5">
    <source>
        <dbReference type="ARBA" id="ARBA00022645"/>
    </source>
</evidence>
<keyword evidence="19" id="KW-1185">Reference proteome</keyword>
<dbReference type="PRINTS" id="PR00725">
    <property type="entry name" value="DADACBPTASE1"/>
</dbReference>
<comment type="catalytic activity">
    <reaction evidence="12">
        <text>Preferential cleavage: (Ac)2-L-Lys-D-Ala-|-D-Ala. Also transpeptidation of peptidyl-alanyl moieties that are N-acyl substituents of D-alanine.</text>
        <dbReference type="EC" id="3.4.16.4"/>
    </reaction>
</comment>
<dbReference type="Gene3D" id="2.60.410.10">
    <property type="entry name" value="D-Ala-D-Ala carboxypeptidase, C-terminal domain"/>
    <property type="match status" value="1"/>
</dbReference>
<dbReference type="GeneID" id="78412469"/>
<name>C8NIM7_9LACT</name>
<evidence type="ECO:0000256" key="16">
    <source>
        <dbReference type="SAM" id="SignalP"/>
    </source>
</evidence>
<dbReference type="GO" id="GO:0071555">
    <property type="term" value="P:cell wall organization"/>
    <property type="evidence" value="ECO:0007669"/>
    <property type="project" value="UniProtKB-KW"/>
</dbReference>
<evidence type="ECO:0000256" key="10">
    <source>
        <dbReference type="ARBA" id="ARBA00022984"/>
    </source>
</evidence>
<dbReference type="SMART" id="SM00936">
    <property type="entry name" value="PBP5_C"/>
    <property type="match status" value="1"/>
</dbReference>
<keyword evidence="10" id="KW-0573">Peptidoglycan synthesis</keyword>
<dbReference type="InterPro" id="IPR012907">
    <property type="entry name" value="Peptidase_S11_C"/>
</dbReference>
<dbReference type="GO" id="GO:0006508">
    <property type="term" value="P:proteolysis"/>
    <property type="evidence" value="ECO:0007669"/>
    <property type="project" value="UniProtKB-KW"/>
</dbReference>
<evidence type="ECO:0000256" key="4">
    <source>
        <dbReference type="ARBA" id="ARBA00012448"/>
    </source>
</evidence>